<dbReference type="PANTHER" id="PTHR45766:SF6">
    <property type="entry name" value="SWI_SNF-RELATED MATRIX-ASSOCIATED ACTIN-DEPENDENT REGULATOR OF CHROMATIN SUBFAMILY A-LIKE PROTEIN 1"/>
    <property type="match status" value="1"/>
</dbReference>
<keyword evidence="6" id="KW-1185">Reference proteome</keyword>
<dbReference type="InterPro" id="IPR029063">
    <property type="entry name" value="SAM-dependent_MTases_sf"/>
</dbReference>
<dbReference type="PROSITE" id="PS51192">
    <property type="entry name" value="HELICASE_ATP_BIND_1"/>
    <property type="match status" value="1"/>
</dbReference>
<dbReference type="Proteomes" id="UP000633205">
    <property type="component" value="Unassembled WGS sequence"/>
</dbReference>
<dbReference type="Gene3D" id="3.40.50.300">
    <property type="entry name" value="P-loop containing nucleotide triphosphate hydrolases"/>
    <property type="match status" value="2"/>
</dbReference>
<gene>
    <name evidence="5" type="ORF">GCM10010915_12090</name>
</gene>
<evidence type="ECO:0000256" key="2">
    <source>
        <dbReference type="ARBA" id="ARBA00022679"/>
    </source>
</evidence>
<name>A0A916Y890_9MICO</name>
<sequence>MSALMSPAFLDHPAVDYEQFVREKVAFDKTFGFPVHADDLAPVLLPHQRDIVQWALRGGRRAIFAKFGLGKSVMQLETLRQVITHPASEVAGGRALIIAPLGVRGEFIRDGRNLLGIEVRFVRRTEELDPEWSGIYVTNYESVRDGKLNVSRFDAVSLDEASVLRSFGSKTYQEFLGLFDGLPYRFVATATPSPNRHKELIHYAGFLGIMDTGQALTRFFQRDSSKAGNLRLYPHKEREFWLWLNTWACFVQTPSDLGHSDAGYDLPALTIDWHKVEVEVQSNDVERDGQGVLVRGGTMSLQGAAREKRDTLDDRVAALMAIVSDHTAANPGDQIILWCDLNDEQAAIEKALTAGGLSFSSVHGGLDDVEAERRIQAWRDGETYALVGKPVMLGQGMNLQQANTAVFVGVTYKFNDTIQAVHRIQRFGQARACTVHLIWAETESEIRDTLLAKWTEHDELTDTMSNVIREFGLNPDAISAALTRSMGVERREESGEAWTVAHNDCVLETRDHMADDSVDLIVTSIPFSNHYEYTPSYNDFGHTDGNDHFWRQMDYLTPNLLRVLKPGRIYACHVKDRIQFGNVTGAGIPTVSPFHAEALAHGLKHGFDYMGMITITTDVVRENNQTYRLGYTEMRKDGSKMGVGSPEYVLLFHKPQSDRAKGYADERIVKEKDDYSLARWQIDAAADWRSSGDRLLTPEEMVALSPEMRSRLFKQQSRANVYDFDAHVATGEALESKRALPSTFKSLDPGSWRGDVWDDVNRMLTLNGEQSRRALEFHICPLQFDIVDRLIERYSNKGELVFDPFGGLGTVPLRARKLGRQGRAAELNPTSFRDAVMYQRELDAEQATPSLFDLLDTEDAA</sequence>
<keyword evidence="2" id="KW-0808">Transferase</keyword>
<dbReference type="InterPro" id="IPR001650">
    <property type="entry name" value="Helicase_C-like"/>
</dbReference>
<reference evidence="5" key="2">
    <citation type="submission" date="2020-09" db="EMBL/GenBank/DDBJ databases">
        <authorList>
            <person name="Sun Q."/>
            <person name="Zhou Y."/>
        </authorList>
    </citation>
    <scope>NUCLEOTIDE SEQUENCE</scope>
    <source>
        <strain evidence="5">CGMCC 1.15152</strain>
    </source>
</reference>
<dbReference type="GO" id="GO:0006281">
    <property type="term" value="P:DNA repair"/>
    <property type="evidence" value="ECO:0007669"/>
    <property type="project" value="TreeGrafter"/>
</dbReference>
<dbReference type="InterPro" id="IPR027417">
    <property type="entry name" value="P-loop_NTPase"/>
</dbReference>
<dbReference type="Pfam" id="PF00271">
    <property type="entry name" value="Helicase_C"/>
    <property type="match status" value="1"/>
</dbReference>
<dbReference type="GO" id="GO:0008170">
    <property type="term" value="F:N-methyltransferase activity"/>
    <property type="evidence" value="ECO:0007669"/>
    <property type="project" value="InterPro"/>
</dbReference>
<evidence type="ECO:0000313" key="6">
    <source>
        <dbReference type="Proteomes" id="UP000633205"/>
    </source>
</evidence>
<dbReference type="Gene3D" id="3.40.50.150">
    <property type="entry name" value="Vaccinia Virus protein VP39"/>
    <property type="match status" value="1"/>
</dbReference>
<proteinExistence type="predicted"/>
<dbReference type="EMBL" id="BMHO01000001">
    <property type="protein sequence ID" value="GGD33284.1"/>
    <property type="molecule type" value="Genomic_DNA"/>
</dbReference>
<reference evidence="5" key="1">
    <citation type="journal article" date="2014" name="Int. J. Syst. Evol. Microbiol.">
        <title>Complete genome sequence of Corynebacterium casei LMG S-19264T (=DSM 44701T), isolated from a smear-ripened cheese.</title>
        <authorList>
            <consortium name="US DOE Joint Genome Institute (JGI-PGF)"/>
            <person name="Walter F."/>
            <person name="Albersmeier A."/>
            <person name="Kalinowski J."/>
            <person name="Ruckert C."/>
        </authorList>
    </citation>
    <scope>NUCLEOTIDE SEQUENCE</scope>
    <source>
        <strain evidence="5">CGMCC 1.15152</strain>
    </source>
</reference>
<dbReference type="SUPFAM" id="SSF53335">
    <property type="entry name" value="S-adenosyl-L-methionine-dependent methyltransferases"/>
    <property type="match status" value="1"/>
</dbReference>
<dbReference type="PANTHER" id="PTHR45766">
    <property type="entry name" value="DNA ANNEALING HELICASE AND ENDONUCLEASE ZRANB3 FAMILY MEMBER"/>
    <property type="match status" value="1"/>
</dbReference>
<comment type="caution">
    <text evidence="5">The sequence shown here is derived from an EMBL/GenBank/DDBJ whole genome shotgun (WGS) entry which is preliminary data.</text>
</comment>
<protein>
    <recommendedName>
        <fullName evidence="4">Helicase ATP-binding domain-containing protein</fullName>
    </recommendedName>
</protein>
<evidence type="ECO:0000256" key="3">
    <source>
        <dbReference type="ARBA" id="ARBA00022801"/>
    </source>
</evidence>
<dbReference type="GO" id="GO:0032259">
    <property type="term" value="P:methylation"/>
    <property type="evidence" value="ECO:0007669"/>
    <property type="project" value="UniProtKB-KW"/>
</dbReference>
<keyword evidence="1" id="KW-0489">Methyltransferase</keyword>
<dbReference type="RefSeq" id="WP_229730979.1">
    <property type="nucleotide sequence ID" value="NZ_BMHO01000001.1"/>
</dbReference>
<dbReference type="AlphaFoldDB" id="A0A916Y890"/>
<dbReference type="SUPFAM" id="SSF52540">
    <property type="entry name" value="P-loop containing nucleoside triphosphate hydrolases"/>
    <property type="match status" value="2"/>
</dbReference>
<dbReference type="GO" id="GO:0003677">
    <property type="term" value="F:DNA binding"/>
    <property type="evidence" value="ECO:0007669"/>
    <property type="project" value="InterPro"/>
</dbReference>
<evidence type="ECO:0000259" key="4">
    <source>
        <dbReference type="PROSITE" id="PS51192"/>
    </source>
</evidence>
<organism evidence="5 6">
    <name type="scientific">Microbacterium faecale</name>
    <dbReference type="NCBI Taxonomy" id="1804630"/>
    <lineage>
        <taxon>Bacteria</taxon>
        <taxon>Bacillati</taxon>
        <taxon>Actinomycetota</taxon>
        <taxon>Actinomycetes</taxon>
        <taxon>Micrococcales</taxon>
        <taxon>Microbacteriaceae</taxon>
        <taxon>Microbacterium</taxon>
    </lineage>
</organism>
<dbReference type="GO" id="GO:0016787">
    <property type="term" value="F:hydrolase activity"/>
    <property type="evidence" value="ECO:0007669"/>
    <property type="project" value="UniProtKB-KW"/>
</dbReference>
<dbReference type="InterPro" id="IPR002941">
    <property type="entry name" value="DNA_methylase_N4/N6"/>
</dbReference>
<dbReference type="Pfam" id="PF01555">
    <property type="entry name" value="N6_N4_Mtase"/>
    <property type="match status" value="1"/>
</dbReference>
<dbReference type="SMART" id="SM00487">
    <property type="entry name" value="DEXDc"/>
    <property type="match status" value="1"/>
</dbReference>
<dbReference type="InterPro" id="IPR014001">
    <property type="entry name" value="Helicase_ATP-bd"/>
</dbReference>
<feature type="domain" description="Helicase ATP-binding" evidence="4">
    <location>
        <begin position="41"/>
        <end position="210"/>
    </location>
</feature>
<accession>A0A916Y890</accession>
<keyword evidence="3" id="KW-0378">Hydrolase</keyword>
<dbReference type="GO" id="GO:0031297">
    <property type="term" value="P:replication fork processing"/>
    <property type="evidence" value="ECO:0007669"/>
    <property type="project" value="TreeGrafter"/>
</dbReference>
<evidence type="ECO:0000256" key="1">
    <source>
        <dbReference type="ARBA" id="ARBA00022603"/>
    </source>
</evidence>
<evidence type="ECO:0000313" key="5">
    <source>
        <dbReference type="EMBL" id="GGD33284.1"/>
    </source>
</evidence>